<evidence type="ECO:0000313" key="4">
    <source>
        <dbReference type="EMBL" id="KZU94956.1"/>
    </source>
</evidence>
<feature type="transmembrane region" description="Helical" evidence="2">
    <location>
        <begin position="132"/>
        <end position="151"/>
    </location>
</feature>
<comment type="similarity">
    <text evidence="1">Belongs to the UPF0177 family.</text>
</comment>
<dbReference type="GO" id="GO:0006508">
    <property type="term" value="P:proteolysis"/>
    <property type="evidence" value="ECO:0007669"/>
    <property type="project" value="UniProtKB-KW"/>
</dbReference>
<keyword evidence="2" id="KW-1133">Transmembrane helix</keyword>
<dbReference type="PATRIC" id="fig|1590.144.peg.271"/>
<sequence length="239" mass="26728">MRHETKLVITLWGGMLGSMLLIGLIFQLPRLTQLPSSLTTGVEELFFLAIALILNRDWLRQTLNFGVSATWRRQIRPIMPTLIVAALIGLYTLATAQQLTNTLTLLFVAILISLFEETFFRGMLFQASQSTLGVGRAAVFTSILFSLTHLINLGHQTLSLTLLQLGFTFVLGLLLCLITAQTTSLLWPLLIHTVNDFFSMMEPPINLPGITTTSFQIIEIAVIILLILPILRQNHQWLS</sequence>
<evidence type="ECO:0000313" key="5">
    <source>
        <dbReference type="Proteomes" id="UP000076882"/>
    </source>
</evidence>
<dbReference type="GO" id="GO:0080120">
    <property type="term" value="P:CAAX-box protein maturation"/>
    <property type="evidence" value="ECO:0007669"/>
    <property type="project" value="UniProtKB-ARBA"/>
</dbReference>
<dbReference type="AlphaFoldDB" id="A0A162GI93"/>
<feature type="transmembrane region" description="Helical" evidence="2">
    <location>
        <begin position="7"/>
        <end position="28"/>
    </location>
</feature>
<keyword evidence="4" id="KW-0378">Hydrolase</keyword>
<feature type="transmembrane region" description="Helical" evidence="2">
    <location>
        <begin position="75"/>
        <end position="94"/>
    </location>
</feature>
<protein>
    <submittedName>
        <fullName evidence="4">Membrane-bound protease CAAX family</fullName>
    </submittedName>
</protein>
<reference evidence="4 5" key="1">
    <citation type="submission" date="2016-03" db="EMBL/GenBank/DDBJ databases">
        <title>Comparative genomics of 54 Lactobacillus plantarum strains reveals genomic uncoupling from niche constraints.</title>
        <authorList>
            <person name="Martino M.E."/>
        </authorList>
    </citation>
    <scope>NUCLEOTIDE SEQUENCE [LARGE SCALE GENOMIC DNA]</scope>
    <source>
        <strain evidence="4 5">19.1</strain>
    </source>
</reference>
<evidence type="ECO:0000256" key="1">
    <source>
        <dbReference type="ARBA" id="ARBA00009067"/>
    </source>
</evidence>
<dbReference type="Pfam" id="PF02517">
    <property type="entry name" value="Rce1-like"/>
    <property type="match status" value="1"/>
</dbReference>
<feature type="transmembrane region" description="Helical" evidence="2">
    <location>
        <begin position="213"/>
        <end position="231"/>
    </location>
</feature>
<keyword evidence="2" id="KW-0472">Membrane</keyword>
<comment type="caution">
    <text evidence="4">The sequence shown here is derived from an EMBL/GenBank/DDBJ whole genome shotgun (WGS) entry which is preliminary data.</text>
</comment>
<feature type="transmembrane region" description="Helical" evidence="2">
    <location>
        <begin position="100"/>
        <end position="120"/>
    </location>
</feature>
<dbReference type="GO" id="GO:0004175">
    <property type="term" value="F:endopeptidase activity"/>
    <property type="evidence" value="ECO:0007669"/>
    <property type="project" value="UniProtKB-ARBA"/>
</dbReference>
<proteinExistence type="inferred from homology"/>
<dbReference type="RefSeq" id="WP_044428874.1">
    <property type="nucleotide sequence ID" value="NZ_CP010528.1"/>
</dbReference>
<dbReference type="EMBL" id="LUXM01000028">
    <property type="protein sequence ID" value="KZU94956.1"/>
    <property type="molecule type" value="Genomic_DNA"/>
</dbReference>
<dbReference type="Proteomes" id="UP000076882">
    <property type="component" value="Unassembled WGS sequence"/>
</dbReference>
<dbReference type="PANTHER" id="PTHR36435:SF1">
    <property type="entry name" value="CAAX AMINO TERMINAL PROTEASE FAMILY PROTEIN"/>
    <property type="match status" value="1"/>
</dbReference>
<dbReference type="InterPro" id="IPR052710">
    <property type="entry name" value="CAAX_protease"/>
</dbReference>
<evidence type="ECO:0000259" key="3">
    <source>
        <dbReference type="Pfam" id="PF02517"/>
    </source>
</evidence>
<feature type="transmembrane region" description="Helical" evidence="2">
    <location>
        <begin position="157"/>
        <end position="178"/>
    </location>
</feature>
<dbReference type="KEGG" id="lpb:SH83_01295"/>
<feature type="domain" description="CAAX prenyl protease 2/Lysostaphin resistance protein A-like" evidence="3">
    <location>
        <begin position="101"/>
        <end position="198"/>
    </location>
</feature>
<accession>A0A162GI93</accession>
<dbReference type="PANTHER" id="PTHR36435">
    <property type="entry name" value="SLR1288 PROTEIN"/>
    <property type="match status" value="1"/>
</dbReference>
<keyword evidence="4" id="KW-0645">Protease</keyword>
<gene>
    <name evidence="4" type="ORF">Lp19_1745</name>
</gene>
<keyword evidence="2" id="KW-0812">Transmembrane</keyword>
<name>A0A162GI93_LACPN</name>
<evidence type="ECO:0000256" key="2">
    <source>
        <dbReference type="SAM" id="Phobius"/>
    </source>
</evidence>
<dbReference type="InterPro" id="IPR003675">
    <property type="entry name" value="Rce1/LyrA-like_dom"/>
</dbReference>
<organism evidence="4 5">
    <name type="scientific">Lactiplantibacillus plantarum</name>
    <name type="common">Lactobacillus plantarum</name>
    <dbReference type="NCBI Taxonomy" id="1590"/>
    <lineage>
        <taxon>Bacteria</taxon>
        <taxon>Bacillati</taxon>
        <taxon>Bacillota</taxon>
        <taxon>Bacilli</taxon>
        <taxon>Lactobacillales</taxon>
        <taxon>Lactobacillaceae</taxon>
        <taxon>Lactiplantibacillus</taxon>
    </lineage>
</organism>